<dbReference type="PROSITE" id="PS50294">
    <property type="entry name" value="WD_REPEATS_REGION"/>
    <property type="match status" value="2"/>
</dbReference>
<accession>A0A1Y2F0E9</accession>
<name>A0A1Y2F0E9_PROLT</name>
<dbReference type="InterPro" id="IPR056150">
    <property type="entry name" value="WD40_CDC20-Fz"/>
</dbReference>
<sequence>MSLFTPQRQSTSLSSILAGPGSPLTPRNVNIARQLARQATPKSTLKRASPFKLDRVASDWTLTGTGTPNKHAKRQVKGHGAGDRFIGRANPATAKLNAEPRTAPATAYTDLAYSSQVAEACGIALNQRILAFKPEAPESKAPVLLNAQYNRPLRPVNTATVKRRINTVPERVLDAPGLIDDYYLNLLDWSSSNCVAIALEKSVYVWNAETGSVSSLLDCDASNYIASIKWAPDGSHLGVGLSDGTRSIYDAETGTRLRTLLGHDARVASMSWNNHLLTSGARNGQIHSSDVRIQQHHVASFNNHASEVCGLAWRADGQQLASGGNDNVVNIWDARSSIPKFTKTNHTAAVKALAWCPWNTSLLATGGGSSDRNIHFFSSTSGARLSTMNCTSQVTSLTWSPAHREIVSTHGFPDNQITVHSVQNNTLSKVVDIPAHDARVLHACLSPDGTTLATTSSDENLKFWKVFEAKRRTAEHERGAKEMRAGMTIR</sequence>
<dbReference type="PANTHER" id="PTHR19918:SF8">
    <property type="entry name" value="FI02843P"/>
    <property type="match status" value="1"/>
</dbReference>
<evidence type="ECO:0000256" key="3">
    <source>
        <dbReference type="ARBA" id="ARBA00022618"/>
    </source>
</evidence>
<dbReference type="Pfam" id="PF24807">
    <property type="entry name" value="WD40_CDC20-Fz"/>
    <property type="match status" value="1"/>
</dbReference>
<evidence type="ECO:0000256" key="6">
    <source>
        <dbReference type="ARBA" id="ARBA00023306"/>
    </source>
</evidence>
<dbReference type="RefSeq" id="XP_040722804.1">
    <property type="nucleotide sequence ID" value="XM_040872013.1"/>
</dbReference>
<dbReference type="PROSITE" id="PS50082">
    <property type="entry name" value="WD_REPEATS_2"/>
    <property type="match status" value="2"/>
</dbReference>
<protein>
    <submittedName>
        <fullName evidence="10">Sleepy-like protein Slp1</fullName>
    </submittedName>
</protein>
<dbReference type="InterPro" id="IPR019775">
    <property type="entry name" value="WD40_repeat_CS"/>
</dbReference>
<feature type="repeat" description="WD" evidence="7">
    <location>
        <begin position="433"/>
        <end position="474"/>
    </location>
</feature>
<gene>
    <name evidence="10" type="ORF">BCR37DRAFT_403584</name>
</gene>
<feature type="region of interest" description="Disordered" evidence="8">
    <location>
        <begin position="1"/>
        <end position="25"/>
    </location>
</feature>
<dbReference type="GO" id="GO:0031145">
    <property type="term" value="P:anaphase-promoting complex-dependent catabolic process"/>
    <property type="evidence" value="ECO:0007669"/>
    <property type="project" value="TreeGrafter"/>
</dbReference>
<dbReference type="GeneID" id="63788612"/>
<reference evidence="10 11" key="1">
    <citation type="submission" date="2016-07" db="EMBL/GenBank/DDBJ databases">
        <title>Pervasive Adenine N6-methylation of Active Genes in Fungi.</title>
        <authorList>
            <consortium name="DOE Joint Genome Institute"/>
            <person name="Mondo S.J."/>
            <person name="Dannebaum R.O."/>
            <person name="Kuo R.C."/>
            <person name="Labutti K."/>
            <person name="Haridas S."/>
            <person name="Kuo A."/>
            <person name="Salamov A."/>
            <person name="Ahrendt S.R."/>
            <person name="Lipzen A."/>
            <person name="Sullivan W."/>
            <person name="Andreopoulos W.B."/>
            <person name="Clum A."/>
            <person name="Lindquist E."/>
            <person name="Daum C."/>
            <person name="Ramamoorthy G.K."/>
            <person name="Gryganskyi A."/>
            <person name="Culley D."/>
            <person name="Magnuson J.K."/>
            <person name="James T.Y."/>
            <person name="O'Malley M.A."/>
            <person name="Stajich J.E."/>
            <person name="Spatafora J.W."/>
            <person name="Visel A."/>
            <person name="Grigoriev I.V."/>
        </authorList>
    </citation>
    <scope>NUCLEOTIDE SEQUENCE [LARGE SCALE GENOMIC DNA]</scope>
    <source>
        <strain evidence="10 11">12-1054</strain>
    </source>
</reference>
<evidence type="ECO:0000313" key="10">
    <source>
        <dbReference type="EMBL" id="ORY76964.1"/>
    </source>
</evidence>
<dbReference type="AlphaFoldDB" id="A0A1Y2F0E9"/>
<evidence type="ECO:0000259" key="9">
    <source>
        <dbReference type="Pfam" id="PF24807"/>
    </source>
</evidence>
<keyword evidence="2 7" id="KW-0853">WD repeat</keyword>
<dbReference type="GO" id="GO:0051301">
    <property type="term" value="P:cell division"/>
    <property type="evidence" value="ECO:0007669"/>
    <property type="project" value="UniProtKB-KW"/>
</dbReference>
<comment type="similarity">
    <text evidence="1">Belongs to the WD repeat CDC20/Fizzy family.</text>
</comment>
<dbReference type="InterPro" id="IPR033010">
    <property type="entry name" value="Cdc20/Fizzy"/>
</dbReference>
<evidence type="ECO:0000256" key="5">
    <source>
        <dbReference type="ARBA" id="ARBA00022776"/>
    </source>
</evidence>
<keyword evidence="6" id="KW-0131">Cell cycle</keyword>
<dbReference type="SUPFAM" id="SSF50978">
    <property type="entry name" value="WD40 repeat-like"/>
    <property type="match status" value="1"/>
</dbReference>
<dbReference type="OrthoDB" id="10263272at2759"/>
<evidence type="ECO:0000256" key="8">
    <source>
        <dbReference type="SAM" id="MobiDB-lite"/>
    </source>
</evidence>
<evidence type="ECO:0000256" key="2">
    <source>
        <dbReference type="ARBA" id="ARBA00022574"/>
    </source>
</evidence>
<evidence type="ECO:0000256" key="1">
    <source>
        <dbReference type="ARBA" id="ARBA00006445"/>
    </source>
</evidence>
<feature type="compositionally biased region" description="Polar residues" evidence="8">
    <location>
        <begin position="1"/>
        <end position="15"/>
    </location>
</feature>
<dbReference type="PANTHER" id="PTHR19918">
    <property type="entry name" value="CELL DIVISION CYCLE 20 CDC20 FIZZY -RELATED"/>
    <property type="match status" value="1"/>
</dbReference>
<dbReference type="EMBL" id="MCFI01000021">
    <property type="protein sequence ID" value="ORY76964.1"/>
    <property type="molecule type" value="Genomic_DNA"/>
</dbReference>
<evidence type="ECO:0000256" key="4">
    <source>
        <dbReference type="ARBA" id="ARBA00022737"/>
    </source>
</evidence>
<dbReference type="InterPro" id="IPR036322">
    <property type="entry name" value="WD40_repeat_dom_sf"/>
</dbReference>
<dbReference type="OMA" id="CSGACLN"/>
<keyword evidence="4" id="KW-0677">Repeat</keyword>
<dbReference type="InterPro" id="IPR015943">
    <property type="entry name" value="WD40/YVTN_repeat-like_dom_sf"/>
</dbReference>
<dbReference type="GO" id="GO:1990757">
    <property type="term" value="F:ubiquitin ligase activator activity"/>
    <property type="evidence" value="ECO:0007669"/>
    <property type="project" value="TreeGrafter"/>
</dbReference>
<dbReference type="PROSITE" id="PS00678">
    <property type="entry name" value="WD_REPEATS_1"/>
    <property type="match status" value="1"/>
</dbReference>
<comment type="caution">
    <text evidence="10">The sequence shown here is derived from an EMBL/GenBank/DDBJ whole genome shotgun (WGS) entry which is preliminary data.</text>
</comment>
<dbReference type="Gene3D" id="2.130.10.10">
    <property type="entry name" value="YVTN repeat-like/Quinoprotein amine dehydrogenase"/>
    <property type="match status" value="1"/>
</dbReference>
<dbReference type="STRING" id="56484.A0A1Y2F0E9"/>
<dbReference type="InterPro" id="IPR001680">
    <property type="entry name" value="WD40_rpt"/>
</dbReference>
<keyword evidence="11" id="KW-1185">Reference proteome</keyword>
<organism evidence="10 11">
    <name type="scientific">Protomyces lactucae-debilis</name>
    <dbReference type="NCBI Taxonomy" id="2754530"/>
    <lineage>
        <taxon>Eukaryota</taxon>
        <taxon>Fungi</taxon>
        <taxon>Dikarya</taxon>
        <taxon>Ascomycota</taxon>
        <taxon>Taphrinomycotina</taxon>
        <taxon>Taphrinomycetes</taxon>
        <taxon>Taphrinales</taxon>
        <taxon>Protomycetaceae</taxon>
        <taxon>Protomyces</taxon>
    </lineage>
</organism>
<proteinExistence type="inferred from homology"/>
<keyword evidence="3" id="KW-0132">Cell division</keyword>
<dbReference type="GO" id="GO:0010997">
    <property type="term" value="F:anaphase-promoting complex binding"/>
    <property type="evidence" value="ECO:0007669"/>
    <property type="project" value="InterPro"/>
</dbReference>
<feature type="domain" description="CDC20/Fizzy WD40" evidence="9">
    <location>
        <begin position="173"/>
        <end position="464"/>
    </location>
</feature>
<evidence type="ECO:0000256" key="7">
    <source>
        <dbReference type="PROSITE-ProRule" id="PRU00221"/>
    </source>
</evidence>
<dbReference type="FunFam" id="2.130.10.10:FF:000098">
    <property type="entry name" value="WD repeat-containing protein slp1"/>
    <property type="match status" value="1"/>
</dbReference>
<dbReference type="SMART" id="SM00320">
    <property type="entry name" value="WD40"/>
    <property type="match status" value="7"/>
</dbReference>
<keyword evidence="5" id="KW-0498">Mitosis</keyword>
<evidence type="ECO:0000313" key="11">
    <source>
        <dbReference type="Proteomes" id="UP000193685"/>
    </source>
</evidence>
<feature type="region of interest" description="Disordered" evidence="8">
    <location>
        <begin position="62"/>
        <end position="81"/>
    </location>
</feature>
<feature type="repeat" description="WD" evidence="7">
    <location>
        <begin position="301"/>
        <end position="336"/>
    </location>
</feature>
<dbReference type="Proteomes" id="UP000193685">
    <property type="component" value="Unassembled WGS sequence"/>
</dbReference>
<dbReference type="GO" id="GO:0005680">
    <property type="term" value="C:anaphase-promoting complex"/>
    <property type="evidence" value="ECO:0007669"/>
    <property type="project" value="TreeGrafter"/>
</dbReference>
<dbReference type="GO" id="GO:1905786">
    <property type="term" value="P:positive regulation of anaphase-promoting complex-dependent catabolic process"/>
    <property type="evidence" value="ECO:0007669"/>
    <property type="project" value="TreeGrafter"/>
</dbReference>